<dbReference type="EMBL" id="LAZR01042683">
    <property type="protein sequence ID" value="KKL08943.1"/>
    <property type="molecule type" value="Genomic_DNA"/>
</dbReference>
<dbReference type="Gene3D" id="1.20.120.1910">
    <property type="entry name" value="Cysteine-tRNA ligase, C-terminal anti-codon recognition domain"/>
    <property type="match status" value="1"/>
</dbReference>
<feature type="non-terminal residue" evidence="9">
    <location>
        <position position="1"/>
    </location>
</feature>
<dbReference type="GO" id="GO:0004817">
    <property type="term" value="F:cysteine-tRNA ligase activity"/>
    <property type="evidence" value="ECO:0007669"/>
    <property type="project" value="InterPro"/>
</dbReference>
<comment type="caution">
    <text evidence="9">The sequence shown here is derived from an EMBL/GenBank/DDBJ whole genome shotgun (WGS) entry which is preliminary data.</text>
</comment>
<dbReference type="GO" id="GO:0006423">
    <property type="term" value="P:cysteinyl-tRNA aminoacylation"/>
    <property type="evidence" value="ECO:0007669"/>
    <property type="project" value="InterPro"/>
</dbReference>
<evidence type="ECO:0000259" key="8">
    <source>
        <dbReference type="SMART" id="SM00840"/>
    </source>
</evidence>
<dbReference type="SMART" id="SM00840">
    <property type="entry name" value="DALR_2"/>
    <property type="match status" value="1"/>
</dbReference>
<dbReference type="Gene3D" id="3.40.50.620">
    <property type="entry name" value="HUPs"/>
    <property type="match status" value="1"/>
</dbReference>
<dbReference type="InterPro" id="IPR032678">
    <property type="entry name" value="tRNA-synt_1_cat_dom"/>
</dbReference>
<accession>A0A0F9DA74</accession>
<dbReference type="InterPro" id="IPR014729">
    <property type="entry name" value="Rossmann-like_a/b/a_fold"/>
</dbReference>
<dbReference type="InterPro" id="IPR009080">
    <property type="entry name" value="tRNAsynth_Ia_anticodon-bd"/>
</dbReference>
<evidence type="ECO:0000256" key="3">
    <source>
        <dbReference type="ARBA" id="ARBA00022598"/>
    </source>
</evidence>
<dbReference type="GO" id="GO:0005524">
    <property type="term" value="F:ATP binding"/>
    <property type="evidence" value="ECO:0007669"/>
    <property type="project" value="UniProtKB-KW"/>
</dbReference>
<sequence length="348" mass="40268">MIDIIVKLVDKKIAYKGSDGSIYFSIDKFKDYGKLSHLDLKSLKKGASKRVSTDEYEKENISDFVLWKAYDQKRDGEIFWNSPFGKGRPGWHIECSAMALKLLGSNIDIHCGGVDNIFPHHENEIAQSESFTNERFVLHWAHSEHLIVDGKKMSKSLGNFYTLRDLISMDYTGRDIRYMLLNSHYRMQLNFTFEGLKAAKASIQRILDFVSRLKSVKEEKDGDLAYAIIKKEKTRFIEALSDDLNISLALSTIFDLIREINHLIDDKKISKKEALKTIKFLKEIDKVLGFIFIDKKEDIPKLVQDALEKRIDARKNKNFTLADELRDFIFDHGYVIEDMPDGARLKKK</sequence>
<dbReference type="AlphaFoldDB" id="A0A0F9DA74"/>
<comment type="subcellular location">
    <subcellularLocation>
        <location evidence="2">Cytoplasm</location>
    </subcellularLocation>
</comment>
<evidence type="ECO:0000256" key="4">
    <source>
        <dbReference type="ARBA" id="ARBA00022723"/>
    </source>
</evidence>
<dbReference type="SUPFAM" id="SSF52374">
    <property type="entry name" value="Nucleotidylyl transferase"/>
    <property type="match status" value="1"/>
</dbReference>
<evidence type="ECO:0000256" key="6">
    <source>
        <dbReference type="ARBA" id="ARBA00022833"/>
    </source>
</evidence>
<dbReference type="SUPFAM" id="SSF47323">
    <property type="entry name" value="Anticodon-binding domain of a subclass of class I aminoacyl-tRNA synthetases"/>
    <property type="match status" value="1"/>
</dbReference>
<gene>
    <name evidence="9" type="ORF">LCGC14_2570820</name>
</gene>
<evidence type="ECO:0000256" key="7">
    <source>
        <dbReference type="ARBA" id="ARBA00022840"/>
    </source>
</evidence>
<name>A0A0F9DA74_9ZZZZ</name>
<dbReference type="InterPro" id="IPR024909">
    <property type="entry name" value="Cys-tRNA/MSH_ligase"/>
</dbReference>
<dbReference type="PANTHER" id="PTHR10890:SF3">
    <property type="entry name" value="CYSTEINE--TRNA LIGASE, CYTOPLASMIC"/>
    <property type="match status" value="1"/>
</dbReference>
<dbReference type="InterPro" id="IPR015273">
    <property type="entry name" value="Cys-tRNA-synt_Ia_DALR"/>
</dbReference>
<protein>
    <recommendedName>
        <fullName evidence="8">Cysteinyl-tRNA synthetase class Ia DALR domain-containing protein</fullName>
    </recommendedName>
</protein>
<keyword evidence="5" id="KW-0547">Nucleotide-binding</keyword>
<keyword evidence="4" id="KW-0479">Metal-binding</keyword>
<dbReference type="Pfam" id="PF01406">
    <property type="entry name" value="tRNA-synt_1e"/>
    <property type="match status" value="1"/>
</dbReference>
<proteinExistence type="predicted"/>
<comment type="cofactor">
    <cofactor evidence="1">
        <name>Zn(2+)</name>
        <dbReference type="ChEBI" id="CHEBI:29105"/>
    </cofactor>
</comment>
<organism evidence="9">
    <name type="scientific">marine sediment metagenome</name>
    <dbReference type="NCBI Taxonomy" id="412755"/>
    <lineage>
        <taxon>unclassified sequences</taxon>
        <taxon>metagenomes</taxon>
        <taxon>ecological metagenomes</taxon>
    </lineage>
</organism>
<evidence type="ECO:0000256" key="1">
    <source>
        <dbReference type="ARBA" id="ARBA00001947"/>
    </source>
</evidence>
<dbReference type="GO" id="GO:0046872">
    <property type="term" value="F:metal ion binding"/>
    <property type="evidence" value="ECO:0007669"/>
    <property type="project" value="UniProtKB-KW"/>
</dbReference>
<evidence type="ECO:0000256" key="2">
    <source>
        <dbReference type="ARBA" id="ARBA00004496"/>
    </source>
</evidence>
<dbReference type="PANTHER" id="PTHR10890">
    <property type="entry name" value="CYSTEINYL-TRNA SYNTHETASE"/>
    <property type="match status" value="1"/>
</dbReference>
<feature type="domain" description="Cysteinyl-tRNA synthetase class Ia DALR" evidence="8">
    <location>
        <begin position="235"/>
        <end position="299"/>
    </location>
</feature>
<evidence type="ECO:0000256" key="5">
    <source>
        <dbReference type="ARBA" id="ARBA00022741"/>
    </source>
</evidence>
<dbReference type="PRINTS" id="PR00983">
    <property type="entry name" value="TRNASYNTHCYS"/>
</dbReference>
<keyword evidence="3" id="KW-0436">Ligase</keyword>
<evidence type="ECO:0000313" key="9">
    <source>
        <dbReference type="EMBL" id="KKL08943.1"/>
    </source>
</evidence>
<reference evidence="9" key="1">
    <citation type="journal article" date="2015" name="Nature">
        <title>Complex archaea that bridge the gap between prokaryotes and eukaryotes.</title>
        <authorList>
            <person name="Spang A."/>
            <person name="Saw J.H."/>
            <person name="Jorgensen S.L."/>
            <person name="Zaremba-Niedzwiedzka K."/>
            <person name="Martijn J."/>
            <person name="Lind A.E."/>
            <person name="van Eijk R."/>
            <person name="Schleper C."/>
            <person name="Guy L."/>
            <person name="Ettema T.J."/>
        </authorList>
    </citation>
    <scope>NUCLEOTIDE SEQUENCE</scope>
</reference>
<dbReference type="Pfam" id="PF09190">
    <property type="entry name" value="DALR_2"/>
    <property type="match status" value="1"/>
</dbReference>
<keyword evidence="7" id="KW-0067">ATP-binding</keyword>
<dbReference type="GO" id="GO:0005829">
    <property type="term" value="C:cytosol"/>
    <property type="evidence" value="ECO:0007669"/>
    <property type="project" value="TreeGrafter"/>
</dbReference>
<keyword evidence="6" id="KW-0862">Zinc</keyword>